<feature type="transmembrane region" description="Helical" evidence="1">
    <location>
        <begin position="12"/>
        <end position="31"/>
    </location>
</feature>
<feature type="transmembrane region" description="Helical" evidence="1">
    <location>
        <begin position="65"/>
        <end position="86"/>
    </location>
</feature>
<evidence type="ECO:0000256" key="1">
    <source>
        <dbReference type="SAM" id="Phobius"/>
    </source>
</evidence>
<accession>A0A0A2EIU2</accession>
<evidence type="ECO:0008006" key="4">
    <source>
        <dbReference type="Google" id="ProtNLM"/>
    </source>
</evidence>
<evidence type="ECO:0000313" key="2">
    <source>
        <dbReference type="EMBL" id="KGN84177.1"/>
    </source>
</evidence>
<dbReference type="EMBL" id="JRAK01000153">
    <property type="protein sequence ID" value="KGN84177.1"/>
    <property type="molecule type" value="Genomic_DNA"/>
</dbReference>
<keyword evidence="1" id="KW-0472">Membrane</keyword>
<feature type="transmembrane region" description="Helical" evidence="1">
    <location>
        <begin position="101"/>
        <end position="130"/>
    </location>
</feature>
<sequence length="235" mass="28243">MTGLPFWTGQIIYDVLISLILLLFSALGVVATRIPHFFLRLSNAVLYGQERVFLARMPRYISYRLFVFIGRIQSTLLLSICCFLILDDKGQLTDLDLWESLFFLALLFFLFCFFFWLWRMFYALWCYFFADRETKMIWRGGYTLLEWMWGILLFPVAVIYLYMPQLYWLSYLLPVIFILWRLVLIAKTIRFFSIREVGFFHLSLYLCAHEILPLVYLIALLEWSVNNKEIMALWQ</sequence>
<feature type="transmembrane region" description="Helical" evidence="1">
    <location>
        <begin position="142"/>
        <end position="162"/>
    </location>
</feature>
<keyword evidence="3" id="KW-1185">Reference proteome</keyword>
<comment type="caution">
    <text evidence="2">The sequence shown here is derived from an EMBL/GenBank/DDBJ whole genome shotgun (WGS) entry which is preliminary data.</text>
</comment>
<keyword evidence="1" id="KW-1133">Transmembrane helix</keyword>
<protein>
    <recommendedName>
        <fullName evidence="4">DUF4271 domain-containing protein</fullName>
    </recommendedName>
</protein>
<name>A0A0A2EIU2_9PORP</name>
<dbReference type="Proteomes" id="UP000030146">
    <property type="component" value="Unassembled WGS sequence"/>
</dbReference>
<organism evidence="2 3">
    <name type="scientific">Porphyromonas gulae</name>
    <dbReference type="NCBI Taxonomy" id="111105"/>
    <lineage>
        <taxon>Bacteria</taxon>
        <taxon>Pseudomonadati</taxon>
        <taxon>Bacteroidota</taxon>
        <taxon>Bacteroidia</taxon>
        <taxon>Bacteroidales</taxon>
        <taxon>Porphyromonadaceae</taxon>
        <taxon>Porphyromonas</taxon>
    </lineage>
</organism>
<dbReference type="AlphaFoldDB" id="A0A0A2EIU2"/>
<dbReference type="PATRIC" id="fig|111105.18.peg.2280"/>
<dbReference type="RefSeq" id="WP_026292194.1">
    <property type="nucleotide sequence ID" value="NZ_JQJE01000033.1"/>
</dbReference>
<proteinExistence type="predicted"/>
<feature type="transmembrane region" description="Helical" evidence="1">
    <location>
        <begin position="168"/>
        <end position="186"/>
    </location>
</feature>
<gene>
    <name evidence="2" type="ORF">HR15_11485</name>
</gene>
<dbReference type="InterPro" id="IPR025367">
    <property type="entry name" value="DUF4271"/>
</dbReference>
<keyword evidence="1" id="KW-0812">Transmembrane</keyword>
<reference evidence="2 3" key="1">
    <citation type="submission" date="2014-08" db="EMBL/GenBank/DDBJ databases">
        <title>Porphyromonas gulae strain:COT-052_OH3439 Genome sequencing.</title>
        <authorList>
            <person name="Wallis C."/>
            <person name="Deusch O."/>
            <person name="O'Flynn C."/>
            <person name="Davis I."/>
            <person name="Jospin G."/>
            <person name="Darling A.E."/>
            <person name="Coil D.A."/>
            <person name="Alexiev A."/>
            <person name="Horsfall A."/>
            <person name="Kirkwood N."/>
            <person name="Harris S."/>
            <person name="Eisen J.A."/>
        </authorList>
    </citation>
    <scope>NUCLEOTIDE SEQUENCE [LARGE SCALE GENOMIC DNA]</scope>
    <source>
        <strain evidence="3">COT-052 OH3439</strain>
    </source>
</reference>
<feature type="transmembrane region" description="Helical" evidence="1">
    <location>
        <begin position="198"/>
        <end position="221"/>
    </location>
</feature>
<dbReference type="Pfam" id="PF14093">
    <property type="entry name" value="DUF4271"/>
    <property type="match status" value="1"/>
</dbReference>
<evidence type="ECO:0000313" key="3">
    <source>
        <dbReference type="Proteomes" id="UP000030146"/>
    </source>
</evidence>